<proteinExistence type="inferred from homology"/>
<protein>
    <submittedName>
        <fullName evidence="3">Short subunit dehydrogenase</fullName>
    </submittedName>
</protein>
<dbReference type="GO" id="GO:0016491">
    <property type="term" value="F:oxidoreductase activity"/>
    <property type="evidence" value="ECO:0007669"/>
    <property type="project" value="UniProtKB-KW"/>
</dbReference>
<evidence type="ECO:0000256" key="2">
    <source>
        <dbReference type="ARBA" id="ARBA00023002"/>
    </source>
</evidence>
<keyword evidence="2" id="KW-0560">Oxidoreductase</keyword>
<dbReference type="Proteomes" id="UP000318667">
    <property type="component" value="Unassembled WGS sequence"/>
</dbReference>
<accession>A0A562JJB4</accession>
<evidence type="ECO:0000256" key="1">
    <source>
        <dbReference type="ARBA" id="ARBA00006484"/>
    </source>
</evidence>
<reference evidence="3 4" key="1">
    <citation type="journal article" date="2015" name="Stand. Genomic Sci.">
        <title>Genomic Encyclopedia of Bacterial and Archaeal Type Strains, Phase III: the genomes of soil and plant-associated and newly described type strains.</title>
        <authorList>
            <person name="Whitman W.B."/>
            <person name="Woyke T."/>
            <person name="Klenk H.P."/>
            <person name="Zhou Y."/>
            <person name="Lilburn T.G."/>
            <person name="Beck B.J."/>
            <person name="De Vos P."/>
            <person name="Vandamme P."/>
            <person name="Eisen J.A."/>
            <person name="Garrity G."/>
            <person name="Hugenholtz P."/>
            <person name="Kyrpides N.C."/>
        </authorList>
    </citation>
    <scope>NUCLEOTIDE SEQUENCE [LARGE SCALE GENOMIC DNA]</scope>
    <source>
        <strain evidence="3 4">CGMCC 1.10115</strain>
    </source>
</reference>
<comment type="similarity">
    <text evidence="1">Belongs to the short-chain dehydrogenases/reductases (SDR) family.</text>
</comment>
<evidence type="ECO:0000313" key="4">
    <source>
        <dbReference type="Proteomes" id="UP000318667"/>
    </source>
</evidence>
<keyword evidence="4" id="KW-1185">Reference proteome</keyword>
<organism evidence="3 4">
    <name type="scientific">Cytobacillus oceanisediminis</name>
    <dbReference type="NCBI Taxonomy" id="665099"/>
    <lineage>
        <taxon>Bacteria</taxon>
        <taxon>Bacillati</taxon>
        <taxon>Bacillota</taxon>
        <taxon>Bacilli</taxon>
        <taxon>Bacillales</taxon>
        <taxon>Bacillaceae</taxon>
        <taxon>Cytobacillus</taxon>
    </lineage>
</organism>
<comment type="caution">
    <text evidence="3">The sequence shown here is derived from an EMBL/GenBank/DDBJ whole genome shotgun (WGS) entry which is preliminary data.</text>
</comment>
<dbReference type="InterPro" id="IPR036291">
    <property type="entry name" value="NAD(P)-bd_dom_sf"/>
</dbReference>
<dbReference type="Pfam" id="PF00106">
    <property type="entry name" value="adh_short"/>
    <property type="match status" value="1"/>
</dbReference>
<sequence>MSNRFDGKVVLITGAGSGLGQASALQVAKEGAKLSLVDLNGASLEETKSKVLEVAPNAEMLLITVNVADEKAVESYILCQRKRKLLLSARLEILLRSVQPSFLKKNIILLF</sequence>
<dbReference type="PANTHER" id="PTHR44196:SF1">
    <property type="entry name" value="DEHYDROGENASE_REDUCTASE SDR FAMILY MEMBER 7B"/>
    <property type="match status" value="1"/>
</dbReference>
<gene>
    <name evidence="3" type="ORF">IQ19_03817</name>
</gene>
<dbReference type="GO" id="GO:0016020">
    <property type="term" value="C:membrane"/>
    <property type="evidence" value="ECO:0007669"/>
    <property type="project" value="TreeGrafter"/>
</dbReference>
<dbReference type="EMBL" id="VLKI01000013">
    <property type="protein sequence ID" value="TWH83085.1"/>
    <property type="molecule type" value="Genomic_DNA"/>
</dbReference>
<dbReference type="SUPFAM" id="SSF51735">
    <property type="entry name" value="NAD(P)-binding Rossmann-fold domains"/>
    <property type="match status" value="1"/>
</dbReference>
<dbReference type="Gene3D" id="3.40.50.720">
    <property type="entry name" value="NAD(P)-binding Rossmann-like Domain"/>
    <property type="match status" value="1"/>
</dbReference>
<dbReference type="InterPro" id="IPR002347">
    <property type="entry name" value="SDR_fam"/>
</dbReference>
<dbReference type="PANTHER" id="PTHR44196">
    <property type="entry name" value="DEHYDROGENASE/REDUCTASE SDR FAMILY MEMBER 7B"/>
    <property type="match status" value="1"/>
</dbReference>
<dbReference type="AlphaFoldDB" id="A0A562JJB4"/>
<name>A0A562JJB4_9BACI</name>
<evidence type="ECO:0000313" key="3">
    <source>
        <dbReference type="EMBL" id="TWH83085.1"/>
    </source>
</evidence>